<dbReference type="PANTHER" id="PTHR43433">
    <property type="entry name" value="HYDROLASE, ALPHA/BETA FOLD FAMILY PROTEIN"/>
    <property type="match status" value="1"/>
</dbReference>
<gene>
    <name evidence="2" type="primary">pcaD</name>
    <name evidence="2" type="ORF">H9646_15010</name>
</gene>
<proteinExistence type="predicted"/>
<accession>A0ABR8SE69</accession>
<dbReference type="PANTHER" id="PTHR43433:SF5">
    <property type="entry name" value="AB HYDROLASE-1 DOMAIN-CONTAINING PROTEIN"/>
    <property type="match status" value="1"/>
</dbReference>
<dbReference type="EC" id="3.1.1.24" evidence="2"/>
<feature type="domain" description="AB hydrolase-1" evidence="1">
    <location>
        <begin position="24"/>
        <end position="251"/>
    </location>
</feature>
<evidence type="ECO:0000313" key="2">
    <source>
        <dbReference type="EMBL" id="MBD7961780.1"/>
    </source>
</evidence>
<evidence type="ECO:0000313" key="3">
    <source>
        <dbReference type="Proteomes" id="UP000634919"/>
    </source>
</evidence>
<dbReference type="EMBL" id="JACSQK010000007">
    <property type="protein sequence ID" value="MBD7961780.1"/>
    <property type="molecule type" value="Genomic_DNA"/>
</dbReference>
<dbReference type="InterPro" id="IPR000073">
    <property type="entry name" value="AB_hydrolase_1"/>
</dbReference>
<dbReference type="SUPFAM" id="SSF53474">
    <property type="entry name" value="alpha/beta-Hydrolases"/>
    <property type="match status" value="1"/>
</dbReference>
<keyword evidence="2" id="KW-0378">Hydrolase</keyword>
<dbReference type="InterPro" id="IPR029058">
    <property type="entry name" value="AB_hydrolase_fold"/>
</dbReference>
<dbReference type="GO" id="GO:0047570">
    <property type="term" value="F:3-oxoadipate enol-lactonase activity"/>
    <property type="evidence" value="ECO:0007669"/>
    <property type="project" value="UniProtKB-EC"/>
</dbReference>
<keyword evidence="3" id="KW-1185">Reference proteome</keyword>
<dbReference type="RefSeq" id="WP_191724191.1">
    <property type="nucleotide sequence ID" value="NZ_JACSQK010000007.1"/>
</dbReference>
<comment type="caution">
    <text evidence="2">The sequence shown here is derived from an EMBL/GenBank/DDBJ whole genome shotgun (WGS) entry which is preliminary data.</text>
</comment>
<dbReference type="InterPro" id="IPR026968">
    <property type="entry name" value="PcaD/CatD"/>
</dbReference>
<sequence>MSTTTLHTATGTFRIDLQGPADAPVLVLSNSLGTTLEMWDAQASALSANWRVLRYDTRGHGGSVCNPGPYSFAQLGQDVLAILDALHIEQTHFCGISMGGLTGLWLGVNAPARMRSITVANSAAKIGVESAWLERAAMVRAQGTAAMQALAASSPSRWFTETFAAAQPAMVQTAQGWIAGISPEGYASCCQALAKEDLRSAISGITTPVLLIAGEHDPVTTVADAQAMQAAIAGSVLATVPASHLSNLEAPAAFEQALTGFLKQH</sequence>
<dbReference type="Proteomes" id="UP000634919">
    <property type="component" value="Unassembled WGS sequence"/>
</dbReference>
<dbReference type="InterPro" id="IPR050471">
    <property type="entry name" value="AB_hydrolase"/>
</dbReference>
<evidence type="ECO:0000259" key="1">
    <source>
        <dbReference type="Pfam" id="PF00561"/>
    </source>
</evidence>
<dbReference type="NCBIfam" id="TIGR02427">
    <property type="entry name" value="protocat_pcaD"/>
    <property type="match status" value="1"/>
</dbReference>
<dbReference type="Gene3D" id="3.40.50.1820">
    <property type="entry name" value="alpha/beta hydrolase"/>
    <property type="match status" value="1"/>
</dbReference>
<protein>
    <submittedName>
        <fullName evidence="2">3-oxoadipate enol-lactonase</fullName>
        <ecNumber evidence="2">3.1.1.24</ecNumber>
    </submittedName>
</protein>
<organism evidence="2 3">
    <name type="scientific">Comamonas avium</name>
    <dbReference type="NCBI Taxonomy" id="2762231"/>
    <lineage>
        <taxon>Bacteria</taxon>
        <taxon>Pseudomonadati</taxon>
        <taxon>Pseudomonadota</taxon>
        <taxon>Betaproteobacteria</taxon>
        <taxon>Burkholderiales</taxon>
        <taxon>Comamonadaceae</taxon>
        <taxon>Comamonas</taxon>
    </lineage>
</organism>
<reference evidence="2 3" key="1">
    <citation type="submission" date="2020-08" db="EMBL/GenBank/DDBJ databases">
        <title>A Genomic Blueprint of the Chicken Gut Microbiome.</title>
        <authorList>
            <person name="Gilroy R."/>
            <person name="Ravi A."/>
            <person name="Getino M."/>
            <person name="Pursley I."/>
            <person name="Horton D.L."/>
            <person name="Alikhan N.-F."/>
            <person name="Baker D."/>
            <person name="Gharbi K."/>
            <person name="Hall N."/>
            <person name="Watson M."/>
            <person name="Adriaenssens E.M."/>
            <person name="Foster-Nyarko E."/>
            <person name="Jarju S."/>
            <person name="Secka A."/>
            <person name="Antonio M."/>
            <person name="Oren A."/>
            <person name="Chaudhuri R."/>
            <person name="La Ragione R.M."/>
            <person name="Hildebrand F."/>
            <person name="Pallen M.J."/>
        </authorList>
    </citation>
    <scope>NUCLEOTIDE SEQUENCE [LARGE SCALE GENOMIC DNA]</scope>
    <source>
        <strain evidence="2 3">Sa2CVA6</strain>
    </source>
</reference>
<name>A0ABR8SE69_9BURK</name>
<dbReference type="Pfam" id="PF00561">
    <property type="entry name" value="Abhydrolase_1"/>
    <property type="match status" value="1"/>
</dbReference>